<evidence type="ECO:0000256" key="6">
    <source>
        <dbReference type="ARBA" id="ARBA00022679"/>
    </source>
</evidence>
<dbReference type="GO" id="GO:0004364">
    <property type="term" value="F:glutathione transferase activity"/>
    <property type="evidence" value="ECO:0007669"/>
    <property type="project" value="UniProtKB-EC"/>
</dbReference>
<keyword evidence="11" id="KW-1185">Reference proteome</keyword>
<dbReference type="FunFam" id="3.40.30.10:FF:000176">
    <property type="entry name" value="Glutathione S-transferase theta-1"/>
    <property type="match status" value="1"/>
</dbReference>
<proteinExistence type="inferred from homology"/>
<feature type="domain" description="GST C-terminal" evidence="9">
    <location>
        <begin position="88"/>
        <end position="220"/>
    </location>
</feature>
<dbReference type="CDD" id="cd03050">
    <property type="entry name" value="GST_N_Theta"/>
    <property type="match status" value="1"/>
</dbReference>
<dbReference type="Pfam" id="PF00043">
    <property type="entry name" value="GST_C"/>
    <property type="match status" value="1"/>
</dbReference>
<dbReference type="Pfam" id="PF02798">
    <property type="entry name" value="GST_N"/>
    <property type="match status" value="1"/>
</dbReference>
<dbReference type="GO" id="GO:0006749">
    <property type="term" value="P:glutathione metabolic process"/>
    <property type="evidence" value="ECO:0007669"/>
    <property type="project" value="TreeGrafter"/>
</dbReference>
<evidence type="ECO:0000256" key="3">
    <source>
        <dbReference type="ARBA" id="ARBA00011738"/>
    </source>
</evidence>
<comment type="subunit">
    <text evidence="3">Homodimer.</text>
</comment>
<dbReference type="Proteomes" id="UP001497623">
    <property type="component" value="Unassembled WGS sequence"/>
</dbReference>
<dbReference type="Gene3D" id="1.20.1050.10">
    <property type="match status" value="1"/>
</dbReference>
<evidence type="ECO:0000256" key="7">
    <source>
        <dbReference type="ARBA" id="ARBA00047960"/>
    </source>
</evidence>
<dbReference type="PANTHER" id="PTHR43917:SF8">
    <property type="entry name" value="GH16740P-RELATED"/>
    <property type="match status" value="1"/>
</dbReference>
<comment type="similarity">
    <text evidence="2">Belongs to the GST superfamily. Theta family.</text>
</comment>
<organism evidence="10 11">
    <name type="scientific">Meganyctiphanes norvegica</name>
    <name type="common">Northern krill</name>
    <name type="synonym">Thysanopoda norvegica</name>
    <dbReference type="NCBI Taxonomy" id="48144"/>
    <lineage>
        <taxon>Eukaryota</taxon>
        <taxon>Metazoa</taxon>
        <taxon>Ecdysozoa</taxon>
        <taxon>Arthropoda</taxon>
        <taxon>Crustacea</taxon>
        <taxon>Multicrustacea</taxon>
        <taxon>Malacostraca</taxon>
        <taxon>Eumalacostraca</taxon>
        <taxon>Eucarida</taxon>
        <taxon>Euphausiacea</taxon>
        <taxon>Euphausiidae</taxon>
        <taxon>Meganyctiphanes</taxon>
    </lineage>
</organism>
<dbReference type="PROSITE" id="PS50405">
    <property type="entry name" value="GST_CTER"/>
    <property type="match status" value="1"/>
</dbReference>
<dbReference type="InterPro" id="IPR040079">
    <property type="entry name" value="Glutathione_S-Trfase"/>
</dbReference>
<comment type="subcellular location">
    <subcellularLocation>
        <location evidence="1">Cytoplasm</location>
    </subcellularLocation>
</comment>
<dbReference type="FunFam" id="1.20.1050.10:FF:000008">
    <property type="entry name" value="Glutathione S-transferase theta-1"/>
    <property type="match status" value="1"/>
</dbReference>
<comment type="catalytic activity">
    <reaction evidence="7">
        <text>RX + glutathione = an S-substituted glutathione + a halide anion + H(+)</text>
        <dbReference type="Rhea" id="RHEA:16437"/>
        <dbReference type="ChEBI" id="CHEBI:15378"/>
        <dbReference type="ChEBI" id="CHEBI:16042"/>
        <dbReference type="ChEBI" id="CHEBI:17792"/>
        <dbReference type="ChEBI" id="CHEBI:57925"/>
        <dbReference type="ChEBI" id="CHEBI:90779"/>
        <dbReference type="EC" id="2.5.1.18"/>
    </reaction>
</comment>
<dbReference type="GO" id="GO:0005737">
    <property type="term" value="C:cytoplasm"/>
    <property type="evidence" value="ECO:0007669"/>
    <property type="project" value="UniProtKB-SubCell"/>
</dbReference>
<accession>A0AAV2QF61</accession>
<dbReference type="PANTHER" id="PTHR43917">
    <property type="match status" value="1"/>
</dbReference>
<dbReference type="InterPro" id="IPR004045">
    <property type="entry name" value="Glutathione_S-Trfase_N"/>
</dbReference>
<dbReference type="EC" id="2.5.1.18" evidence="4"/>
<dbReference type="InterPro" id="IPR040075">
    <property type="entry name" value="GST_N_Theta"/>
</dbReference>
<evidence type="ECO:0000256" key="1">
    <source>
        <dbReference type="ARBA" id="ARBA00004496"/>
    </source>
</evidence>
<dbReference type="InterPro" id="IPR051369">
    <property type="entry name" value="GST_Theta"/>
</dbReference>
<keyword evidence="5" id="KW-0963">Cytoplasm</keyword>
<dbReference type="EMBL" id="CAXKWB010006333">
    <property type="protein sequence ID" value="CAL4082355.1"/>
    <property type="molecule type" value="Genomic_DNA"/>
</dbReference>
<gene>
    <name evidence="10" type="ORF">MNOR_LOCUS11867</name>
</gene>
<evidence type="ECO:0000256" key="5">
    <source>
        <dbReference type="ARBA" id="ARBA00022490"/>
    </source>
</evidence>
<dbReference type="SUPFAM" id="SSF47616">
    <property type="entry name" value="GST C-terminal domain-like"/>
    <property type="match status" value="1"/>
</dbReference>
<dbReference type="InterPro" id="IPR004046">
    <property type="entry name" value="GST_C"/>
</dbReference>
<dbReference type="InterPro" id="IPR010987">
    <property type="entry name" value="Glutathione-S-Trfase_C-like"/>
</dbReference>
<evidence type="ECO:0000259" key="8">
    <source>
        <dbReference type="PROSITE" id="PS50404"/>
    </source>
</evidence>
<dbReference type="Gene3D" id="3.40.30.10">
    <property type="entry name" value="Glutaredoxin"/>
    <property type="match status" value="1"/>
</dbReference>
<comment type="caution">
    <text evidence="10">The sequence shown here is derived from an EMBL/GenBank/DDBJ whole genome shotgun (WGS) entry which is preliminary data.</text>
</comment>
<dbReference type="SFLD" id="SFLDG00358">
    <property type="entry name" value="Main_(cytGST)"/>
    <property type="match status" value="1"/>
</dbReference>
<evidence type="ECO:0000313" key="11">
    <source>
        <dbReference type="Proteomes" id="UP001497623"/>
    </source>
</evidence>
<dbReference type="AlphaFoldDB" id="A0AAV2QF61"/>
<sequence>MMKYYYDLMSQPSRACYIFLKKNKIPFTPCPLRITKGEHRSEEYTKINPFQLVPAIEHNGFNLTESVAILRYLCREFPHVGEEWYPSDSKIQARIDEYMEWQHLNTRMQLAMYFQTKFIIPKMTGTEPDMKTVERSQDRMETILDQFEEIWLDNRPYVAGDKITVADIVAICELEQPSMAGYDVTEGRPKLAEYMKRVKKHLQPEYDEAFEQVYRVRGRFWGGENAPHSKL</sequence>
<dbReference type="CDD" id="cd03183">
    <property type="entry name" value="GST_C_Theta"/>
    <property type="match status" value="1"/>
</dbReference>
<dbReference type="SFLD" id="SFLDG01153">
    <property type="entry name" value="Main.4:_Theta-like"/>
    <property type="match status" value="1"/>
</dbReference>
<evidence type="ECO:0000256" key="4">
    <source>
        <dbReference type="ARBA" id="ARBA00012452"/>
    </source>
</evidence>
<dbReference type="InterPro" id="IPR036249">
    <property type="entry name" value="Thioredoxin-like_sf"/>
</dbReference>
<keyword evidence="6" id="KW-0808">Transferase</keyword>
<dbReference type="SUPFAM" id="SSF52833">
    <property type="entry name" value="Thioredoxin-like"/>
    <property type="match status" value="1"/>
</dbReference>
<reference evidence="10 11" key="1">
    <citation type="submission" date="2024-05" db="EMBL/GenBank/DDBJ databases">
        <authorList>
            <person name="Wallberg A."/>
        </authorList>
    </citation>
    <scope>NUCLEOTIDE SEQUENCE [LARGE SCALE GENOMIC DNA]</scope>
</reference>
<dbReference type="SFLD" id="SFLDS00019">
    <property type="entry name" value="Glutathione_Transferase_(cytos"/>
    <property type="match status" value="1"/>
</dbReference>
<name>A0AAV2QF61_MEGNR</name>
<dbReference type="PROSITE" id="PS50404">
    <property type="entry name" value="GST_NTER"/>
    <property type="match status" value="1"/>
</dbReference>
<protein>
    <recommendedName>
        <fullName evidence="4">glutathione transferase</fullName>
        <ecNumber evidence="4">2.5.1.18</ecNumber>
    </recommendedName>
</protein>
<evidence type="ECO:0000313" key="10">
    <source>
        <dbReference type="EMBL" id="CAL4082355.1"/>
    </source>
</evidence>
<feature type="domain" description="GST N-terminal" evidence="8">
    <location>
        <begin position="1"/>
        <end position="81"/>
    </location>
</feature>
<evidence type="ECO:0000256" key="2">
    <source>
        <dbReference type="ARBA" id="ARBA00009899"/>
    </source>
</evidence>
<evidence type="ECO:0000259" key="9">
    <source>
        <dbReference type="PROSITE" id="PS50405"/>
    </source>
</evidence>
<dbReference type="InterPro" id="IPR036282">
    <property type="entry name" value="Glutathione-S-Trfase_C_sf"/>
</dbReference>
<dbReference type="InterPro" id="IPR040077">
    <property type="entry name" value="GST_C_Theta"/>
</dbReference>